<dbReference type="Gene3D" id="3.30.70.270">
    <property type="match status" value="1"/>
</dbReference>
<comment type="catalytic activity">
    <reaction evidence="2">
        <text>2 GTP = 3',3'-c-di-GMP + 2 diphosphate</text>
        <dbReference type="Rhea" id="RHEA:24898"/>
        <dbReference type="ChEBI" id="CHEBI:33019"/>
        <dbReference type="ChEBI" id="CHEBI:37565"/>
        <dbReference type="ChEBI" id="CHEBI:58805"/>
        <dbReference type="EC" id="2.7.7.65"/>
    </reaction>
</comment>
<accession>A0ABX1R0W0</accession>
<dbReference type="CDD" id="cd01949">
    <property type="entry name" value="GGDEF"/>
    <property type="match status" value="1"/>
</dbReference>
<comment type="caution">
    <text evidence="6">The sequence shown here is derived from an EMBL/GenBank/DDBJ whole genome shotgun (WGS) entry which is preliminary data.</text>
</comment>
<feature type="transmembrane region" description="Helical" evidence="4">
    <location>
        <begin position="307"/>
        <end position="328"/>
    </location>
</feature>
<evidence type="ECO:0000256" key="3">
    <source>
        <dbReference type="SAM" id="Coils"/>
    </source>
</evidence>
<dbReference type="SMART" id="SM00267">
    <property type="entry name" value="GGDEF"/>
    <property type="match status" value="1"/>
</dbReference>
<keyword evidence="4" id="KW-0472">Membrane</keyword>
<dbReference type="InterPro" id="IPR000160">
    <property type="entry name" value="GGDEF_dom"/>
</dbReference>
<dbReference type="Gene3D" id="2.60.40.2380">
    <property type="match status" value="1"/>
</dbReference>
<feature type="transmembrane region" description="Helical" evidence="4">
    <location>
        <begin position="250"/>
        <end position="269"/>
    </location>
</feature>
<dbReference type="EC" id="2.7.7.65" evidence="1"/>
<evidence type="ECO:0000259" key="5">
    <source>
        <dbReference type="PROSITE" id="PS50887"/>
    </source>
</evidence>
<feature type="transmembrane region" description="Helical" evidence="4">
    <location>
        <begin position="335"/>
        <end position="353"/>
    </location>
</feature>
<dbReference type="PROSITE" id="PS50887">
    <property type="entry name" value="GGDEF"/>
    <property type="match status" value="1"/>
</dbReference>
<dbReference type="InterPro" id="IPR050469">
    <property type="entry name" value="Diguanylate_Cyclase"/>
</dbReference>
<dbReference type="EMBL" id="JAATNW010000004">
    <property type="protein sequence ID" value="NMH60108.1"/>
    <property type="molecule type" value="Genomic_DNA"/>
</dbReference>
<dbReference type="Pfam" id="PF07695">
    <property type="entry name" value="7TMR-DISM_7TM"/>
    <property type="match status" value="1"/>
</dbReference>
<dbReference type="Pfam" id="PF00990">
    <property type="entry name" value="GGDEF"/>
    <property type="match status" value="1"/>
</dbReference>
<feature type="coiled-coil region" evidence="3">
    <location>
        <begin position="431"/>
        <end position="458"/>
    </location>
</feature>
<feature type="transmembrane region" description="Helical" evidence="4">
    <location>
        <begin position="213"/>
        <end position="238"/>
    </location>
</feature>
<dbReference type="Proteomes" id="UP000709336">
    <property type="component" value="Unassembled WGS sequence"/>
</dbReference>
<evidence type="ECO:0000256" key="2">
    <source>
        <dbReference type="ARBA" id="ARBA00034247"/>
    </source>
</evidence>
<dbReference type="NCBIfam" id="TIGR00254">
    <property type="entry name" value="GGDEF"/>
    <property type="match status" value="1"/>
</dbReference>
<feature type="transmembrane region" description="Helical" evidence="4">
    <location>
        <begin position="12"/>
        <end position="34"/>
    </location>
</feature>
<feature type="domain" description="GGDEF" evidence="5">
    <location>
        <begin position="486"/>
        <end position="621"/>
    </location>
</feature>
<evidence type="ECO:0000313" key="7">
    <source>
        <dbReference type="Proteomes" id="UP000709336"/>
    </source>
</evidence>
<sequence length="625" mass="70860">MQQTAFTVRKYDLWLLGVTSILVALLMVIAFRFAPVDTQEQRIQNLFYSFESVDDAPFATEHHWLAIPNPVNLGMREAPTWFRFTIAPSNGPIRYLLEVKYPLLDTITVAFYASDTQQLINEFEAGDAQAFAHRPILHESLLFPVPDHESELTVIIKVQSAGTTRLPLRLWKKTEFIEYTSKHNLLMGLFFGFLAAMGISNLFFFFTTQNRTFFIYSGYVFSLMLTLMSVKGLAYAHIWPEWVWFQERAVGIFANAAIMCAVIFSSWLLNVKHYNRRLALILKAFGWVFLANIFISLVLPYAYLIKLFFVLLSIAVVVTFSIGIWLAIKGVVIARYYAFAWSILLLSGLLASLDNLQLISINIQSNYLLMLGGAVETLLLALALAISYNLNRKEMLDAQEVAIAQEKSALNAKEQLLAVQEQYQNELEYKVQERTLELEVALRELSEANRELEKLNTIDSLTNIKNRRHFDKRLIAEGRRSRREQTPLSIIMADIDHFKKINDKYGHAAGDACIKHVASLLKEAVRRPTDDVCRYGGEEFAIILPNTDSEGASNVAELMRQTVESSPVLVDDSTIRMSLSVGIATAIVTAEEQELTMLKEADRMLYAAKQDGRNNVKIMDLSGSE</sequence>
<dbReference type="SUPFAM" id="SSF55073">
    <property type="entry name" value="Nucleotide cyclase"/>
    <property type="match status" value="1"/>
</dbReference>
<proteinExistence type="predicted"/>
<keyword evidence="7" id="KW-1185">Reference proteome</keyword>
<dbReference type="PANTHER" id="PTHR45138:SF9">
    <property type="entry name" value="DIGUANYLATE CYCLASE DGCM-RELATED"/>
    <property type="match status" value="1"/>
</dbReference>
<organism evidence="6 7">
    <name type="scientific">Alteromonas ponticola</name>
    <dbReference type="NCBI Taxonomy" id="2720613"/>
    <lineage>
        <taxon>Bacteria</taxon>
        <taxon>Pseudomonadati</taxon>
        <taxon>Pseudomonadota</taxon>
        <taxon>Gammaproteobacteria</taxon>
        <taxon>Alteromonadales</taxon>
        <taxon>Alteromonadaceae</taxon>
        <taxon>Alteromonas/Salinimonas group</taxon>
        <taxon>Alteromonas</taxon>
    </lineage>
</organism>
<dbReference type="InterPro" id="IPR029787">
    <property type="entry name" value="Nucleotide_cyclase"/>
</dbReference>
<evidence type="ECO:0000256" key="1">
    <source>
        <dbReference type="ARBA" id="ARBA00012528"/>
    </source>
</evidence>
<evidence type="ECO:0000313" key="6">
    <source>
        <dbReference type="EMBL" id="NMH60108.1"/>
    </source>
</evidence>
<feature type="transmembrane region" description="Helical" evidence="4">
    <location>
        <begin position="281"/>
        <end position="301"/>
    </location>
</feature>
<dbReference type="PANTHER" id="PTHR45138">
    <property type="entry name" value="REGULATORY COMPONENTS OF SENSORY TRANSDUCTION SYSTEM"/>
    <property type="match status" value="1"/>
</dbReference>
<keyword evidence="3" id="KW-0175">Coiled coil</keyword>
<keyword evidence="4" id="KW-0812">Transmembrane</keyword>
<dbReference type="Pfam" id="PF07696">
    <property type="entry name" value="7TMR-DISMED2"/>
    <property type="match status" value="1"/>
</dbReference>
<gene>
    <name evidence="6" type="ORF">HCJ96_08775</name>
</gene>
<keyword evidence="4" id="KW-1133">Transmembrane helix</keyword>
<name>A0ABX1R0W0_9ALTE</name>
<evidence type="ECO:0000256" key="4">
    <source>
        <dbReference type="SAM" id="Phobius"/>
    </source>
</evidence>
<dbReference type="InterPro" id="IPR043128">
    <property type="entry name" value="Rev_trsase/Diguanyl_cyclase"/>
</dbReference>
<feature type="transmembrane region" description="Helical" evidence="4">
    <location>
        <begin position="185"/>
        <end position="206"/>
    </location>
</feature>
<dbReference type="InterPro" id="IPR011623">
    <property type="entry name" value="7TMR_DISM_rcpt_extracell_dom1"/>
</dbReference>
<protein>
    <recommendedName>
        <fullName evidence="1">diguanylate cyclase</fullName>
        <ecNumber evidence="1">2.7.7.65</ecNumber>
    </recommendedName>
</protein>
<dbReference type="InterPro" id="IPR011622">
    <property type="entry name" value="7TMR_DISM_rcpt_extracell_dom2"/>
</dbReference>
<reference evidence="6 7" key="1">
    <citation type="submission" date="2020-03" db="EMBL/GenBank/DDBJ databases">
        <title>Alteromonas ponticola sp. nov., isolated from seawater.</title>
        <authorList>
            <person name="Yoon J.-H."/>
            <person name="Kim Y.-O."/>
        </authorList>
    </citation>
    <scope>NUCLEOTIDE SEQUENCE [LARGE SCALE GENOMIC DNA]</scope>
    <source>
        <strain evidence="6 7">MYP5</strain>
    </source>
</reference>
<feature type="transmembrane region" description="Helical" evidence="4">
    <location>
        <begin position="365"/>
        <end position="386"/>
    </location>
</feature>